<dbReference type="Gene3D" id="3.40.50.10810">
    <property type="entry name" value="Tandem AAA-ATPase domain"/>
    <property type="match status" value="1"/>
</dbReference>
<dbReference type="InterPro" id="IPR038718">
    <property type="entry name" value="SNF2-like_sf"/>
</dbReference>
<organism evidence="16 17">
    <name type="scientific">Plectus sambesii</name>
    <dbReference type="NCBI Taxonomy" id="2011161"/>
    <lineage>
        <taxon>Eukaryota</taxon>
        <taxon>Metazoa</taxon>
        <taxon>Ecdysozoa</taxon>
        <taxon>Nematoda</taxon>
        <taxon>Chromadorea</taxon>
        <taxon>Plectida</taxon>
        <taxon>Plectina</taxon>
        <taxon>Plectoidea</taxon>
        <taxon>Plectidae</taxon>
        <taxon>Plectus</taxon>
    </lineage>
</organism>
<name>A0A914W740_9BILA</name>
<feature type="region of interest" description="Disordered" evidence="13">
    <location>
        <begin position="26"/>
        <end position="255"/>
    </location>
</feature>
<comment type="function">
    <text evidence="11">DNA helicase that possesses intrinsic ATP-dependent nucleosome-remodeling activity and is both required for DNA repair and heterochromatin organization. Promotes DNA end resection of double-strand breaks (DSBs) following DNA damage: probably acts by weakening histone DNA interactions in nucleosomes flanking DSBs.</text>
</comment>
<evidence type="ECO:0000259" key="14">
    <source>
        <dbReference type="PROSITE" id="PS51192"/>
    </source>
</evidence>
<accession>A0A914W740</accession>
<feature type="compositionally biased region" description="Basic and acidic residues" evidence="13">
    <location>
        <begin position="159"/>
        <end position="180"/>
    </location>
</feature>
<dbReference type="GO" id="GO:0005694">
    <property type="term" value="C:chromosome"/>
    <property type="evidence" value="ECO:0007669"/>
    <property type="project" value="UniProtKB-ARBA"/>
</dbReference>
<evidence type="ECO:0000313" key="16">
    <source>
        <dbReference type="Proteomes" id="UP000887566"/>
    </source>
</evidence>
<dbReference type="InterPro" id="IPR027417">
    <property type="entry name" value="P-loop_NTPase"/>
</dbReference>
<evidence type="ECO:0000256" key="9">
    <source>
        <dbReference type="ARBA" id="ARBA00023125"/>
    </source>
</evidence>
<keyword evidence="8" id="KW-0156">Chromatin regulator</keyword>
<evidence type="ECO:0000256" key="2">
    <source>
        <dbReference type="ARBA" id="ARBA00007025"/>
    </source>
</evidence>
<reference evidence="17" key="1">
    <citation type="submission" date="2022-11" db="UniProtKB">
        <authorList>
            <consortium name="WormBaseParasite"/>
        </authorList>
    </citation>
    <scope>IDENTIFICATION</scope>
</reference>
<dbReference type="GO" id="GO:0003678">
    <property type="term" value="F:DNA helicase activity"/>
    <property type="evidence" value="ECO:0007669"/>
    <property type="project" value="UniProtKB-EC"/>
</dbReference>
<dbReference type="InterPro" id="IPR049730">
    <property type="entry name" value="SNF2/RAD54-like_C"/>
</dbReference>
<dbReference type="GO" id="GO:0005524">
    <property type="term" value="F:ATP binding"/>
    <property type="evidence" value="ECO:0007669"/>
    <property type="project" value="UniProtKB-KW"/>
</dbReference>
<keyword evidence="5" id="KW-0378">Hydrolase</keyword>
<evidence type="ECO:0000256" key="8">
    <source>
        <dbReference type="ARBA" id="ARBA00022853"/>
    </source>
</evidence>
<feature type="compositionally biased region" description="Polar residues" evidence="13">
    <location>
        <begin position="26"/>
        <end position="47"/>
    </location>
</feature>
<dbReference type="CDD" id="cd18793">
    <property type="entry name" value="SF2_C_SNF"/>
    <property type="match status" value="1"/>
</dbReference>
<proteinExistence type="inferred from homology"/>
<dbReference type="GO" id="GO:0005634">
    <property type="term" value="C:nucleus"/>
    <property type="evidence" value="ECO:0007669"/>
    <property type="project" value="UniProtKB-SubCell"/>
</dbReference>
<dbReference type="InterPro" id="IPR014001">
    <property type="entry name" value="Helicase_ATP-bd"/>
</dbReference>
<evidence type="ECO:0000256" key="4">
    <source>
        <dbReference type="ARBA" id="ARBA00022741"/>
    </source>
</evidence>
<dbReference type="GO" id="GO:0003677">
    <property type="term" value="F:DNA binding"/>
    <property type="evidence" value="ECO:0007669"/>
    <property type="project" value="UniProtKB-KW"/>
</dbReference>
<dbReference type="Proteomes" id="UP000887566">
    <property type="component" value="Unplaced"/>
</dbReference>
<evidence type="ECO:0000256" key="1">
    <source>
        <dbReference type="ARBA" id="ARBA00004123"/>
    </source>
</evidence>
<dbReference type="PANTHER" id="PTHR10799">
    <property type="entry name" value="SNF2/RAD54 HELICASE FAMILY"/>
    <property type="match status" value="1"/>
</dbReference>
<feature type="compositionally biased region" description="Polar residues" evidence="13">
    <location>
        <begin position="63"/>
        <end position="74"/>
    </location>
</feature>
<dbReference type="CDD" id="cd17998">
    <property type="entry name" value="DEXHc_SMARCAD1"/>
    <property type="match status" value="1"/>
</dbReference>
<evidence type="ECO:0000259" key="15">
    <source>
        <dbReference type="PROSITE" id="PS51194"/>
    </source>
</evidence>
<evidence type="ECO:0000256" key="13">
    <source>
        <dbReference type="SAM" id="MobiDB-lite"/>
    </source>
</evidence>
<evidence type="ECO:0000256" key="5">
    <source>
        <dbReference type="ARBA" id="ARBA00022801"/>
    </source>
</evidence>
<dbReference type="GO" id="GO:0016787">
    <property type="term" value="F:hydrolase activity"/>
    <property type="evidence" value="ECO:0007669"/>
    <property type="project" value="UniProtKB-KW"/>
</dbReference>
<sequence length="907" mass="102391">MNGVQRLQSFKCTPVPYHEVVKSISNGTKKYGGSASQDCNVLSSANGIESEEHLDATVDYSKDSQSSNGSTNGVQRRKKAILSSDEEDETIESLPSTNQSQKRCRLPSSSSEGASPVWLSKPRLEHRPTGDKSRDRPVAKRRVVISSSSSEEDLTVIGRRPDANGERTRRSAERSPEESPKNITDLHTLKGVSEKLRSERLRRLAKGDDSDDDIAELSDNASDQEFTVEDDDDDQASRSSLYSLPPKPPRKRLSSSELEQQCVAFFNEAGADELMTAPKCSTKAVEYIESVRPFDDYEDLCDKLANSKMRGISGSIAASYVDFLSNRSVLDNILADCKHQSLAIEDALRRLPSDELARQPALLSKQCILHPYQQVGLNWLVLMHKLGLNTILGDEMGLGKTIQVISFLAHLKEVGVKGPHLIVVPSSTIENWMSELQKWCPSIKTMSYYGSQEERKQLRYLANRKEFRLTTDVLLTTYNMVSSKSDDRQFFKNFRLNYIIYDEGHMLKSCTTARYRNLMKIRGKRKLLMTGTPLQNSLMELISLMYFTMTSMFTDYLSDINQVLQQFQQKTTGAQTSALYEQEKIEQAKAILQPFILRRLKKNVLQSLPAKTDEVRECRLTPAQAAIYESVVEEYRAMAEEGEPLNGAGQLMQLRKAANHPLLHRRHYTDEQIEQIAKRLVRNEAPYRTKKPEYLAESLCEKSDFAISKLCKTFSSTEKFALSDKLVLDSGKCEALDEILPRIKNRGEKVLLFSQFTTVLDILEVYLELRGHAFVRLDGSTKVLDRKELIDDYNGDSDLFVFLLSTKAGGLGINLTSASFIILHDIDFNPYNDRQAEDRCHRMGQTKEVTVIRLISENTVEVHMLKCAKQKLALEKEVTGDGDNQDSSESEEHTVELLLKRALSLSS</sequence>
<dbReference type="FunFam" id="3.40.50.10810:FF:000014">
    <property type="entry name" value="SWI/SNF-related matrix-associated actin-dependent regulator of chromatin subfamily A containing DEAD/H box 1"/>
    <property type="match status" value="1"/>
</dbReference>
<evidence type="ECO:0000256" key="11">
    <source>
        <dbReference type="ARBA" id="ARBA00059294"/>
    </source>
</evidence>
<evidence type="ECO:0000256" key="10">
    <source>
        <dbReference type="ARBA" id="ARBA00023242"/>
    </source>
</evidence>
<comment type="similarity">
    <text evidence="2">Belongs to the SNF2/RAD54 helicase family.</text>
</comment>
<dbReference type="SMART" id="SM00490">
    <property type="entry name" value="HELICc"/>
    <property type="match status" value="1"/>
</dbReference>
<keyword evidence="16" id="KW-1185">Reference proteome</keyword>
<dbReference type="PROSITE" id="PS51192">
    <property type="entry name" value="HELICASE_ATP_BIND_1"/>
    <property type="match status" value="1"/>
</dbReference>
<evidence type="ECO:0000313" key="17">
    <source>
        <dbReference type="WBParaSite" id="PSAMB.scaffold330size56329.g4932.t1"/>
    </source>
</evidence>
<dbReference type="SMART" id="SM00487">
    <property type="entry name" value="DEXDc"/>
    <property type="match status" value="1"/>
</dbReference>
<feature type="domain" description="Helicase ATP-binding" evidence="14">
    <location>
        <begin position="381"/>
        <end position="551"/>
    </location>
</feature>
<dbReference type="Pfam" id="PF00176">
    <property type="entry name" value="SNF2-rel_dom"/>
    <property type="match status" value="1"/>
</dbReference>
<feature type="compositionally biased region" description="Polar residues" evidence="13">
    <location>
        <begin position="93"/>
        <end position="113"/>
    </location>
</feature>
<feature type="domain" description="Helicase C-terminal" evidence="15">
    <location>
        <begin position="735"/>
        <end position="898"/>
    </location>
</feature>
<dbReference type="InterPro" id="IPR001650">
    <property type="entry name" value="Helicase_C-like"/>
</dbReference>
<keyword evidence="9" id="KW-0238">DNA-binding</keyword>
<keyword evidence="6" id="KW-0347">Helicase</keyword>
<protein>
    <recommendedName>
        <fullName evidence="12">SWI/SNF-related matrix-associated actin-dependent regulator of chromatin subfamily A containing DEAD/H box 1 homolog</fullName>
        <ecNumber evidence="3">3.6.4.12</ecNumber>
    </recommendedName>
</protein>
<dbReference type="WBParaSite" id="PSAMB.scaffold330size56329.g4932.t1">
    <property type="protein sequence ID" value="PSAMB.scaffold330size56329.g4932.t1"/>
    <property type="gene ID" value="PSAMB.scaffold330size56329.g4932"/>
</dbReference>
<evidence type="ECO:0000256" key="7">
    <source>
        <dbReference type="ARBA" id="ARBA00022840"/>
    </source>
</evidence>
<dbReference type="Gene3D" id="3.40.50.300">
    <property type="entry name" value="P-loop containing nucleotide triphosphate hydrolases"/>
    <property type="match status" value="1"/>
</dbReference>
<comment type="subcellular location">
    <subcellularLocation>
        <location evidence="1">Nucleus</location>
    </subcellularLocation>
</comment>
<dbReference type="EC" id="3.6.4.12" evidence="3"/>
<evidence type="ECO:0000256" key="3">
    <source>
        <dbReference type="ARBA" id="ARBA00012551"/>
    </source>
</evidence>
<evidence type="ECO:0000256" key="6">
    <source>
        <dbReference type="ARBA" id="ARBA00022806"/>
    </source>
</evidence>
<dbReference type="PROSITE" id="PS51194">
    <property type="entry name" value="HELICASE_CTER"/>
    <property type="match status" value="1"/>
</dbReference>
<dbReference type="SUPFAM" id="SSF52540">
    <property type="entry name" value="P-loop containing nucleoside triphosphate hydrolases"/>
    <property type="match status" value="2"/>
</dbReference>
<dbReference type="InterPro" id="IPR000330">
    <property type="entry name" value="SNF2_N"/>
</dbReference>
<keyword evidence="4" id="KW-0547">Nucleotide-binding</keyword>
<dbReference type="Pfam" id="PF00271">
    <property type="entry name" value="Helicase_C"/>
    <property type="match status" value="1"/>
</dbReference>
<dbReference type="AlphaFoldDB" id="A0A914W740"/>
<feature type="compositionally biased region" description="Basic and acidic residues" evidence="13">
    <location>
        <begin position="192"/>
        <end position="208"/>
    </location>
</feature>
<dbReference type="GO" id="GO:0006325">
    <property type="term" value="P:chromatin organization"/>
    <property type="evidence" value="ECO:0007669"/>
    <property type="project" value="UniProtKB-KW"/>
</dbReference>
<keyword evidence="10" id="KW-0539">Nucleus</keyword>
<evidence type="ECO:0000256" key="12">
    <source>
        <dbReference type="ARBA" id="ARBA00069890"/>
    </source>
</evidence>
<keyword evidence="7" id="KW-0067">ATP-binding</keyword>
<feature type="compositionally biased region" description="Basic and acidic residues" evidence="13">
    <location>
        <begin position="50"/>
        <end position="62"/>
    </location>
</feature>
<feature type="compositionally biased region" description="Basic and acidic residues" evidence="13">
    <location>
        <begin position="122"/>
        <end position="138"/>
    </location>
</feature>